<accession>E4T1F4</accession>
<organism evidence="6 7">
    <name type="scientific">Paludibacter propionicigenes (strain DSM 17365 / JCM 13257 / WB4)</name>
    <dbReference type="NCBI Taxonomy" id="694427"/>
    <lineage>
        <taxon>Bacteria</taxon>
        <taxon>Pseudomonadati</taxon>
        <taxon>Bacteroidota</taxon>
        <taxon>Bacteroidia</taxon>
        <taxon>Bacteroidales</taxon>
        <taxon>Paludibacteraceae</taxon>
        <taxon>Paludibacter</taxon>
    </lineage>
</organism>
<dbReference type="Gene3D" id="2.40.50.100">
    <property type="match status" value="1"/>
</dbReference>
<dbReference type="HOGENOM" id="CLU_018816_1_2_10"/>
<dbReference type="OrthoDB" id="9806939at2"/>
<dbReference type="NCBIfam" id="TIGR01730">
    <property type="entry name" value="RND_mfp"/>
    <property type="match status" value="1"/>
</dbReference>
<feature type="domain" description="YknX-like C-terminal permuted SH3-like" evidence="5">
    <location>
        <begin position="282"/>
        <end position="347"/>
    </location>
</feature>
<dbReference type="Pfam" id="PF25917">
    <property type="entry name" value="BSH_RND"/>
    <property type="match status" value="1"/>
</dbReference>
<reference key="1">
    <citation type="submission" date="2010-11" db="EMBL/GenBank/DDBJ databases">
        <title>The complete genome of Paludibacter propionicigenes DSM 17365.</title>
        <authorList>
            <consortium name="US DOE Joint Genome Institute (JGI-PGF)"/>
            <person name="Lucas S."/>
            <person name="Copeland A."/>
            <person name="Lapidus A."/>
            <person name="Bruce D."/>
            <person name="Goodwin L."/>
            <person name="Pitluck S."/>
            <person name="Kyrpides N."/>
            <person name="Mavromatis K."/>
            <person name="Ivanova N."/>
            <person name="Munk A.C."/>
            <person name="Brettin T."/>
            <person name="Detter J.C."/>
            <person name="Han C."/>
            <person name="Tapia R."/>
            <person name="Land M."/>
            <person name="Hauser L."/>
            <person name="Markowitz V."/>
            <person name="Cheng J.-F."/>
            <person name="Hugenholtz P."/>
            <person name="Woyke T."/>
            <person name="Wu D."/>
            <person name="Gronow S."/>
            <person name="Wellnitz S."/>
            <person name="Brambilla E."/>
            <person name="Klenk H.-P."/>
            <person name="Eisen J.A."/>
        </authorList>
    </citation>
    <scope>NUCLEOTIDE SEQUENCE</scope>
    <source>
        <strain>WB4</strain>
    </source>
</reference>
<dbReference type="InterPro" id="IPR006143">
    <property type="entry name" value="RND_pump_MFP"/>
</dbReference>
<dbReference type="InterPro" id="IPR058637">
    <property type="entry name" value="YknX-like_C"/>
</dbReference>
<dbReference type="GO" id="GO:0015562">
    <property type="term" value="F:efflux transmembrane transporter activity"/>
    <property type="evidence" value="ECO:0007669"/>
    <property type="project" value="TreeGrafter"/>
</dbReference>
<feature type="domain" description="CusB-like beta-barrel" evidence="4">
    <location>
        <begin position="203"/>
        <end position="274"/>
    </location>
</feature>
<feature type="domain" description="Multidrug resistance protein MdtA-like alpha-helical hairpin" evidence="2">
    <location>
        <begin position="104"/>
        <end position="160"/>
    </location>
</feature>
<dbReference type="KEGG" id="ppn:Palpr_0387"/>
<dbReference type="Pfam" id="PF25876">
    <property type="entry name" value="HH_MFP_RND"/>
    <property type="match status" value="1"/>
</dbReference>
<dbReference type="GO" id="GO:1990281">
    <property type="term" value="C:efflux pump complex"/>
    <property type="evidence" value="ECO:0007669"/>
    <property type="project" value="TreeGrafter"/>
</dbReference>
<keyword evidence="7" id="KW-1185">Reference proteome</keyword>
<sequence length="354" mass="39211">MKKKSTLWIAVIMILLVAFFLKIGFSKPSEKENKRDPKEKKQKKVETYVLKPSLLITEISVSGSLMAYEAVDLKNEVAGRVVMINLPEGKFVKKGALLVKLFDDDLQATLKKLQSQLAIQQQVYNRQSELLKVNGITQNDYDQTSLQLNSLRADIEVEKTLIRKTEVRAPFDGVIGLRNISVGAIITPSTLLATIRTENKIKIDFSVPEKYSSSVRTGMKVKFSMSNPQKVYDATVIATEEGIDASTRNLKVRAVVNSRSPEMIAGAFANVTLRLNENPNALLIPTQCIIPQEDSKTVIVSRKGKAHFVTIKTGVRQSSKVEVTEGLQVGDSVVTSGLQFLKEGNPLKFSSVKK</sequence>
<dbReference type="PANTHER" id="PTHR30469:SF36">
    <property type="entry name" value="BLL3903 PROTEIN"/>
    <property type="match status" value="1"/>
</dbReference>
<dbReference type="RefSeq" id="WP_013443917.1">
    <property type="nucleotide sequence ID" value="NC_014734.1"/>
</dbReference>
<dbReference type="SUPFAM" id="SSF111369">
    <property type="entry name" value="HlyD-like secretion proteins"/>
    <property type="match status" value="1"/>
</dbReference>
<dbReference type="STRING" id="694427.Palpr_0387"/>
<name>E4T1F4_PALPW</name>
<proteinExistence type="inferred from homology"/>
<dbReference type="AlphaFoldDB" id="E4T1F4"/>
<protein>
    <submittedName>
        <fullName evidence="6">Efflux transporter, RND family, MFP subunit</fullName>
    </submittedName>
</protein>
<dbReference type="InterPro" id="IPR058625">
    <property type="entry name" value="MdtA-like_BSH"/>
</dbReference>
<dbReference type="EMBL" id="CP002345">
    <property type="protein sequence ID" value="ADQ78548.1"/>
    <property type="molecule type" value="Genomic_DNA"/>
</dbReference>
<evidence type="ECO:0000259" key="3">
    <source>
        <dbReference type="Pfam" id="PF25917"/>
    </source>
</evidence>
<gene>
    <name evidence="6" type="ordered locus">Palpr_0387</name>
</gene>
<dbReference type="eggNOG" id="COG0845">
    <property type="taxonomic scope" value="Bacteria"/>
</dbReference>
<evidence type="ECO:0000256" key="1">
    <source>
        <dbReference type="ARBA" id="ARBA00009477"/>
    </source>
</evidence>
<dbReference type="InterPro" id="IPR058792">
    <property type="entry name" value="Beta-barrel_RND_2"/>
</dbReference>
<dbReference type="Pfam" id="PF25954">
    <property type="entry name" value="Beta-barrel_RND_2"/>
    <property type="match status" value="1"/>
</dbReference>
<dbReference type="Pfam" id="PF25989">
    <property type="entry name" value="YknX_C"/>
    <property type="match status" value="1"/>
</dbReference>
<evidence type="ECO:0000259" key="2">
    <source>
        <dbReference type="Pfam" id="PF25876"/>
    </source>
</evidence>
<dbReference type="Gene3D" id="2.40.420.20">
    <property type="match status" value="1"/>
</dbReference>
<dbReference type="PANTHER" id="PTHR30469">
    <property type="entry name" value="MULTIDRUG RESISTANCE PROTEIN MDTA"/>
    <property type="match status" value="1"/>
</dbReference>
<dbReference type="InterPro" id="IPR058624">
    <property type="entry name" value="MdtA-like_HH"/>
</dbReference>
<feature type="domain" description="Multidrug resistance protein MdtA-like barrel-sandwich hybrid" evidence="3">
    <location>
        <begin position="70"/>
        <end position="189"/>
    </location>
</feature>
<dbReference type="Gene3D" id="2.40.30.170">
    <property type="match status" value="1"/>
</dbReference>
<reference evidence="6 7" key="2">
    <citation type="journal article" date="2011" name="Stand. Genomic Sci.">
        <title>Complete genome sequence of Paludibacter propionicigenes type strain (WB4).</title>
        <authorList>
            <person name="Gronow S."/>
            <person name="Munk C."/>
            <person name="Lapidus A."/>
            <person name="Nolan M."/>
            <person name="Lucas S."/>
            <person name="Hammon N."/>
            <person name="Deshpande S."/>
            <person name="Cheng J.F."/>
            <person name="Tapia R."/>
            <person name="Han C."/>
            <person name="Goodwin L."/>
            <person name="Pitluck S."/>
            <person name="Liolios K."/>
            <person name="Ivanova N."/>
            <person name="Mavromatis K."/>
            <person name="Mikhailova N."/>
            <person name="Pati A."/>
            <person name="Chen A."/>
            <person name="Palaniappan K."/>
            <person name="Land M."/>
            <person name="Hauser L."/>
            <person name="Chang Y.J."/>
            <person name="Jeffries C.D."/>
            <person name="Brambilla E."/>
            <person name="Rohde M."/>
            <person name="Goker M."/>
            <person name="Detter J.C."/>
            <person name="Woyke T."/>
            <person name="Bristow J."/>
            <person name="Eisen J.A."/>
            <person name="Markowitz V."/>
            <person name="Hugenholtz P."/>
            <person name="Kyrpides N.C."/>
            <person name="Klenk H.P."/>
        </authorList>
    </citation>
    <scope>NUCLEOTIDE SEQUENCE [LARGE SCALE GENOMIC DNA]</scope>
    <source>
        <strain evidence="7">DSM 17365 / JCM 13257 / WB4</strain>
    </source>
</reference>
<evidence type="ECO:0000259" key="4">
    <source>
        <dbReference type="Pfam" id="PF25954"/>
    </source>
</evidence>
<dbReference type="Proteomes" id="UP000008718">
    <property type="component" value="Chromosome"/>
</dbReference>
<dbReference type="Gene3D" id="1.10.287.470">
    <property type="entry name" value="Helix hairpin bin"/>
    <property type="match status" value="1"/>
</dbReference>
<comment type="similarity">
    <text evidence="1">Belongs to the membrane fusion protein (MFP) (TC 8.A.1) family.</text>
</comment>
<evidence type="ECO:0000259" key="5">
    <source>
        <dbReference type="Pfam" id="PF25989"/>
    </source>
</evidence>
<evidence type="ECO:0000313" key="7">
    <source>
        <dbReference type="Proteomes" id="UP000008718"/>
    </source>
</evidence>
<evidence type="ECO:0000313" key="6">
    <source>
        <dbReference type="EMBL" id="ADQ78548.1"/>
    </source>
</evidence>